<gene>
    <name evidence="2" type="ORF">GN958_ATG06393</name>
</gene>
<accession>A0A8S9UTV0</accession>
<dbReference type="Proteomes" id="UP000704712">
    <property type="component" value="Unassembled WGS sequence"/>
</dbReference>
<feature type="coiled-coil region" evidence="1">
    <location>
        <begin position="57"/>
        <end position="84"/>
    </location>
</feature>
<organism evidence="2 3">
    <name type="scientific">Phytophthora infestans</name>
    <name type="common">Potato late blight agent</name>
    <name type="synonym">Botrytis infestans</name>
    <dbReference type="NCBI Taxonomy" id="4787"/>
    <lineage>
        <taxon>Eukaryota</taxon>
        <taxon>Sar</taxon>
        <taxon>Stramenopiles</taxon>
        <taxon>Oomycota</taxon>
        <taxon>Peronosporomycetes</taxon>
        <taxon>Peronosporales</taxon>
        <taxon>Peronosporaceae</taxon>
        <taxon>Phytophthora</taxon>
    </lineage>
</organism>
<reference evidence="2" key="1">
    <citation type="submission" date="2020-03" db="EMBL/GenBank/DDBJ databases">
        <title>Hybrid Assembly of Korean Phytophthora infestans isolates.</title>
        <authorList>
            <person name="Prokchorchik M."/>
            <person name="Lee Y."/>
            <person name="Seo J."/>
            <person name="Cho J.-H."/>
            <person name="Park Y.-E."/>
            <person name="Jang D.-C."/>
            <person name="Im J.-S."/>
            <person name="Choi J.-G."/>
            <person name="Park H.-J."/>
            <person name="Lee G.-B."/>
            <person name="Lee Y.-G."/>
            <person name="Hong S.-Y."/>
            <person name="Cho K."/>
            <person name="Sohn K.H."/>
        </authorList>
    </citation>
    <scope>NUCLEOTIDE SEQUENCE</scope>
    <source>
        <strain evidence="2">KR_2_A2</strain>
    </source>
</reference>
<dbReference type="AlphaFoldDB" id="A0A8S9UTV0"/>
<sequence>MKTVHLCAEASRVTTTNLLAWSQRLTASNEHANTTAEAMTEENVKANAALNYQTALIERLIEVNRSLEARVNSLEAAMNNTEGKLWHEIIKPSE</sequence>
<evidence type="ECO:0000256" key="1">
    <source>
        <dbReference type="SAM" id="Coils"/>
    </source>
</evidence>
<protein>
    <submittedName>
        <fullName evidence="2">Uncharacterized protein</fullName>
    </submittedName>
</protein>
<name>A0A8S9UTV0_PHYIN</name>
<dbReference type="EMBL" id="JAACNO010000858">
    <property type="protein sequence ID" value="KAF4144426.1"/>
    <property type="molecule type" value="Genomic_DNA"/>
</dbReference>
<proteinExistence type="predicted"/>
<evidence type="ECO:0000313" key="2">
    <source>
        <dbReference type="EMBL" id="KAF4144426.1"/>
    </source>
</evidence>
<keyword evidence="1" id="KW-0175">Coiled coil</keyword>
<evidence type="ECO:0000313" key="3">
    <source>
        <dbReference type="Proteomes" id="UP000704712"/>
    </source>
</evidence>
<comment type="caution">
    <text evidence="2">The sequence shown here is derived from an EMBL/GenBank/DDBJ whole genome shotgun (WGS) entry which is preliminary data.</text>
</comment>